<evidence type="ECO:0000313" key="2">
    <source>
        <dbReference type="EMBL" id="KAK2997515.1"/>
    </source>
</evidence>
<proteinExistence type="predicted"/>
<dbReference type="EMBL" id="JAVXUP010004151">
    <property type="protein sequence ID" value="KAK2997515.1"/>
    <property type="molecule type" value="Genomic_DNA"/>
</dbReference>
<reference evidence="2" key="1">
    <citation type="submission" date="2022-12" db="EMBL/GenBank/DDBJ databases">
        <title>Draft genome assemblies for two species of Escallonia (Escalloniales).</title>
        <authorList>
            <person name="Chanderbali A."/>
            <person name="Dervinis C."/>
            <person name="Anghel I."/>
            <person name="Soltis D."/>
            <person name="Soltis P."/>
            <person name="Zapata F."/>
        </authorList>
    </citation>
    <scope>NUCLEOTIDE SEQUENCE</scope>
    <source>
        <strain evidence="2">UCBG64.0493</strain>
        <tissue evidence="2">Leaf</tissue>
    </source>
</reference>
<dbReference type="Proteomes" id="UP001188597">
    <property type="component" value="Unassembled WGS sequence"/>
</dbReference>
<sequence>MAVPVRFKGVAQAFDQVAARVRVCESSGSEHSPAESLTDLSDLVNSFLERDVQGGDGDKRENEHDDCQSDCSGDSDTRDLLRKILSDLDNDDYRERIHGEAEKACRVIGNRSAPDFKSRLMAQLREKGFDAG</sequence>
<name>A0AA88UXA6_9ASTE</name>
<feature type="region of interest" description="Disordered" evidence="1">
    <location>
        <begin position="51"/>
        <end position="75"/>
    </location>
</feature>
<keyword evidence="3" id="KW-1185">Reference proteome</keyword>
<organism evidence="2 3">
    <name type="scientific">Escallonia herrerae</name>
    <dbReference type="NCBI Taxonomy" id="1293975"/>
    <lineage>
        <taxon>Eukaryota</taxon>
        <taxon>Viridiplantae</taxon>
        <taxon>Streptophyta</taxon>
        <taxon>Embryophyta</taxon>
        <taxon>Tracheophyta</taxon>
        <taxon>Spermatophyta</taxon>
        <taxon>Magnoliopsida</taxon>
        <taxon>eudicotyledons</taxon>
        <taxon>Gunneridae</taxon>
        <taxon>Pentapetalae</taxon>
        <taxon>asterids</taxon>
        <taxon>campanulids</taxon>
        <taxon>Escalloniales</taxon>
        <taxon>Escalloniaceae</taxon>
        <taxon>Escallonia</taxon>
    </lineage>
</organism>
<gene>
    <name evidence="2" type="ORF">RJ639_025604</name>
</gene>
<feature type="compositionally biased region" description="Basic and acidic residues" evidence="1">
    <location>
        <begin position="51"/>
        <end position="67"/>
    </location>
</feature>
<accession>A0AA88UXA6</accession>
<evidence type="ECO:0000313" key="3">
    <source>
        <dbReference type="Proteomes" id="UP001188597"/>
    </source>
</evidence>
<evidence type="ECO:0000256" key="1">
    <source>
        <dbReference type="SAM" id="MobiDB-lite"/>
    </source>
</evidence>
<protein>
    <submittedName>
        <fullName evidence="2">Uncharacterized protein</fullName>
    </submittedName>
</protein>
<comment type="caution">
    <text evidence="2">The sequence shown here is derived from an EMBL/GenBank/DDBJ whole genome shotgun (WGS) entry which is preliminary data.</text>
</comment>
<dbReference type="AlphaFoldDB" id="A0AA88UXA6"/>